<dbReference type="AlphaFoldDB" id="A0A1D8IRW3"/>
<feature type="compositionally biased region" description="Polar residues" evidence="1">
    <location>
        <begin position="82"/>
        <end position="93"/>
    </location>
</feature>
<dbReference type="Proteomes" id="UP000095401">
    <property type="component" value="Chromosome"/>
</dbReference>
<keyword evidence="3" id="KW-1185">Reference proteome</keyword>
<gene>
    <name evidence="2" type="ORF">BI364_15390</name>
</gene>
<sequence>MNASSRPPTRRIPIQNPEWDVIATDVKRVMRLTTELNRLGFEGDVTIGALASELTGHSVDETFTLNPPLYTEGGRNIRTGARPSSTRAAPSTT</sequence>
<evidence type="ECO:0000256" key="1">
    <source>
        <dbReference type="SAM" id="MobiDB-lite"/>
    </source>
</evidence>
<dbReference type="KEGG" id="aprs:BI364_15390"/>
<dbReference type="EMBL" id="CP017415">
    <property type="protein sequence ID" value="AOU99135.1"/>
    <property type="molecule type" value="Genomic_DNA"/>
</dbReference>
<protein>
    <submittedName>
        <fullName evidence="2">Uncharacterized protein</fullName>
    </submittedName>
</protein>
<evidence type="ECO:0000313" key="2">
    <source>
        <dbReference type="EMBL" id="AOU99135.1"/>
    </source>
</evidence>
<name>A0A1D8IRW3_9GAMM</name>
<evidence type="ECO:0000313" key="3">
    <source>
        <dbReference type="Proteomes" id="UP000095401"/>
    </source>
</evidence>
<reference evidence="3" key="1">
    <citation type="submission" date="2016-09" db="EMBL/GenBank/DDBJ databases">
        <title>Acidihalobacter prosperus F5.</title>
        <authorList>
            <person name="Khaleque H.N."/>
            <person name="Ramsay J.P."/>
            <person name="Kaksonen A.H."/>
            <person name="Boxall N.J."/>
            <person name="Watkin E.L.J."/>
        </authorList>
    </citation>
    <scope>NUCLEOTIDE SEQUENCE [LARGE SCALE GENOMIC DNA]</scope>
    <source>
        <strain evidence="3">F5</strain>
    </source>
</reference>
<proteinExistence type="predicted"/>
<organism evidence="2 3">
    <name type="scientific">Acidihalobacter yilgarnensis</name>
    <dbReference type="NCBI Taxonomy" id="2819280"/>
    <lineage>
        <taxon>Bacteria</taxon>
        <taxon>Pseudomonadati</taxon>
        <taxon>Pseudomonadota</taxon>
        <taxon>Gammaproteobacteria</taxon>
        <taxon>Chromatiales</taxon>
        <taxon>Ectothiorhodospiraceae</taxon>
        <taxon>Acidihalobacter</taxon>
    </lineage>
</organism>
<accession>A0A1D8IRW3</accession>
<feature type="region of interest" description="Disordered" evidence="1">
    <location>
        <begin position="65"/>
        <end position="93"/>
    </location>
</feature>